<feature type="DNA-binding region" description="H-T-H motif" evidence="4">
    <location>
        <begin position="36"/>
        <end position="55"/>
    </location>
</feature>
<dbReference type="GO" id="GO:0000976">
    <property type="term" value="F:transcription cis-regulatory region binding"/>
    <property type="evidence" value="ECO:0007669"/>
    <property type="project" value="TreeGrafter"/>
</dbReference>
<dbReference type="PROSITE" id="PS01081">
    <property type="entry name" value="HTH_TETR_1"/>
    <property type="match status" value="1"/>
</dbReference>
<evidence type="ECO:0000313" key="7">
    <source>
        <dbReference type="Proteomes" id="UP000632125"/>
    </source>
</evidence>
<dbReference type="RefSeq" id="WP_190867788.1">
    <property type="nucleotide sequence ID" value="NZ_JACXIY010000059.1"/>
</dbReference>
<sequence length="198" mass="22358">MARTKEQNQQMSEATRNKIESAALQCFVYKGFSLTSMKDIAEAAGISTGLIYRHFSSKQDLFARLVDNTMTEMAETIRFLDSEGSPSDALAQVTSDLLKDIQTNKEITQYFILMTRSLLAMEPLPQLAELKKCDLLLFQQAARLIERGQKSGEFKLGDPYQLSLFFFAVIQGVADMKVFMGDSFIVPQTDEVMSFLYK</sequence>
<keyword evidence="7" id="KW-1185">Reference proteome</keyword>
<gene>
    <name evidence="6" type="ORF">IDH41_29890</name>
</gene>
<organism evidence="6 7">
    <name type="scientific">Paenibacillus arenilitoris</name>
    <dbReference type="NCBI Taxonomy" id="2772299"/>
    <lineage>
        <taxon>Bacteria</taxon>
        <taxon>Bacillati</taxon>
        <taxon>Bacillota</taxon>
        <taxon>Bacilli</taxon>
        <taxon>Bacillales</taxon>
        <taxon>Paenibacillaceae</taxon>
        <taxon>Paenibacillus</taxon>
    </lineage>
</organism>
<evidence type="ECO:0000313" key="6">
    <source>
        <dbReference type="EMBL" id="MBD2872780.1"/>
    </source>
</evidence>
<keyword evidence="2 4" id="KW-0238">DNA-binding</keyword>
<dbReference type="InterPro" id="IPR001647">
    <property type="entry name" value="HTH_TetR"/>
</dbReference>
<dbReference type="AlphaFoldDB" id="A0A927H965"/>
<feature type="domain" description="HTH tetR-type" evidence="5">
    <location>
        <begin position="13"/>
        <end position="73"/>
    </location>
</feature>
<dbReference type="SUPFAM" id="SSF48498">
    <property type="entry name" value="Tetracyclin repressor-like, C-terminal domain"/>
    <property type="match status" value="1"/>
</dbReference>
<evidence type="ECO:0000256" key="4">
    <source>
        <dbReference type="PROSITE-ProRule" id="PRU00335"/>
    </source>
</evidence>
<dbReference type="Proteomes" id="UP000632125">
    <property type="component" value="Unassembled WGS sequence"/>
</dbReference>
<evidence type="ECO:0000256" key="3">
    <source>
        <dbReference type="ARBA" id="ARBA00023163"/>
    </source>
</evidence>
<name>A0A927H965_9BACL</name>
<dbReference type="PROSITE" id="PS50977">
    <property type="entry name" value="HTH_TETR_2"/>
    <property type="match status" value="1"/>
</dbReference>
<dbReference type="InterPro" id="IPR023772">
    <property type="entry name" value="DNA-bd_HTH_TetR-type_CS"/>
</dbReference>
<evidence type="ECO:0000256" key="2">
    <source>
        <dbReference type="ARBA" id="ARBA00023125"/>
    </source>
</evidence>
<dbReference type="EMBL" id="JACXIY010000059">
    <property type="protein sequence ID" value="MBD2872780.1"/>
    <property type="molecule type" value="Genomic_DNA"/>
</dbReference>
<dbReference type="InterPro" id="IPR050109">
    <property type="entry name" value="HTH-type_TetR-like_transc_reg"/>
</dbReference>
<dbReference type="InterPro" id="IPR036271">
    <property type="entry name" value="Tet_transcr_reg_TetR-rel_C_sf"/>
</dbReference>
<dbReference type="GO" id="GO:0003700">
    <property type="term" value="F:DNA-binding transcription factor activity"/>
    <property type="evidence" value="ECO:0007669"/>
    <property type="project" value="TreeGrafter"/>
</dbReference>
<comment type="caution">
    <text evidence="6">The sequence shown here is derived from an EMBL/GenBank/DDBJ whole genome shotgun (WGS) entry which is preliminary data.</text>
</comment>
<evidence type="ECO:0000256" key="1">
    <source>
        <dbReference type="ARBA" id="ARBA00023015"/>
    </source>
</evidence>
<dbReference type="PANTHER" id="PTHR30055:SF234">
    <property type="entry name" value="HTH-TYPE TRANSCRIPTIONAL REGULATOR BETI"/>
    <property type="match status" value="1"/>
</dbReference>
<reference evidence="6" key="1">
    <citation type="submission" date="2020-09" db="EMBL/GenBank/DDBJ databases">
        <title>A novel bacterium of genus Paenibacillus, isolated from South China Sea.</title>
        <authorList>
            <person name="Huang H."/>
            <person name="Mo K."/>
            <person name="Hu Y."/>
        </authorList>
    </citation>
    <scope>NUCLEOTIDE SEQUENCE</scope>
    <source>
        <strain evidence="6">IB182493</strain>
    </source>
</reference>
<dbReference type="SUPFAM" id="SSF46689">
    <property type="entry name" value="Homeodomain-like"/>
    <property type="match status" value="1"/>
</dbReference>
<dbReference type="Gene3D" id="1.10.357.10">
    <property type="entry name" value="Tetracycline Repressor, domain 2"/>
    <property type="match status" value="1"/>
</dbReference>
<accession>A0A927H965</accession>
<protein>
    <submittedName>
        <fullName evidence="6">TetR/AcrR family transcriptional regulator</fullName>
    </submittedName>
</protein>
<proteinExistence type="predicted"/>
<dbReference type="Pfam" id="PF00440">
    <property type="entry name" value="TetR_N"/>
    <property type="match status" value="1"/>
</dbReference>
<dbReference type="PRINTS" id="PR00455">
    <property type="entry name" value="HTHTETR"/>
</dbReference>
<dbReference type="Gene3D" id="1.10.10.60">
    <property type="entry name" value="Homeodomain-like"/>
    <property type="match status" value="1"/>
</dbReference>
<evidence type="ECO:0000259" key="5">
    <source>
        <dbReference type="PROSITE" id="PS50977"/>
    </source>
</evidence>
<dbReference type="PANTHER" id="PTHR30055">
    <property type="entry name" value="HTH-TYPE TRANSCRIPTIONAL REGULATOR RUTR"/>
    <property type="match status" value="1"/>
</dbReference>
<keyword evidence="1" id="KW-0805">Transcription regulation</keyword>
<dbReference type="InterPro" id="IPR009057">
    <property type="entry name" value="Homeodomain-like_sf"/>
</dbReference>
<keyword evidence="3" id="KW-0804">Transcription</keyword>